<dbReference type="FunFam" id="1.10.238.10:FF:000178">
    <property type="entry name" value="Calmodulin-2 A"/>
    <property type="match status" value="1"/>
</dbReference>
<evidence type="ECO:0000256" key="1">
    <source>
        <dbReference type="ARBA" id="ARBA00022723"/>
    </source>
</evidence>
<organism evidence="5">
    <name type="scientific">Strongyloides ratti</name>
    <name type="common">Parasitic roundworm</name>
    <dbReference type="NCBI Taxonomy" id="34506"/>
    <lineage>
        <taxon>Eukaryota</taxon>
        <taxon>Metazoa</taxon>
        <taxon>Ecdysozoa</taxon>
        <taxon>Nematoda</taxon>
        <taxon>Chromadorea</taxon>
        <taxon>Rhabditida</taxon>
        <taxon>Tylenchina</taxon>
        <taxon>Panagrolaimomorpha</taxon>
        <taxon>Strongyloidoidea</taxon>
        <taxon>Strongyloididae</taxon>
        <taxon>Strongyloides</taxon>
    </lineage>
</organism>
<dbReference type="SMART" id="SM00054">
    <property type="entry name" value="EFh"/>
    <property type="match status" value="3"/>
</dbReference>
<dbReference type="Gene3D" id="1.10.238.10">
    <property type="entry name" value="EF-hand"/>
    <property type="match status" value="1"/>
</dbReference>
<evidence type="ECO:0000313" key="5">
    <source>
        <dbReference type="EMBL" id="CEF66067.1"/>
    </source>
</evidence>
<protein>
    <submittedName>
        <fullName evidence="5 7">EF-hand domain and EF-hand domain pair-containing protein</fullName>
    </submittedName>
</protein>
<dbReference type="SUPFAM" id="SSF47473">
    <property type="entry name" value="EF-hand"/>
    <property type="match status" value="1"/>
</dbReference>
<evidence type="ECO:0000256" key="3">
    <source>
        <dbReference type="ARBA" id="ARBA00022837"/>
    </source>
</evidence>
<accession>A0A090L8J5</accession>
<evidence type="ECO:0000259" key="4">
    <source>
        <dbReference type="PROSITE" id="PS50222"/>
    </source>
</evidence>
<keyword evidence="3" id="KW-0106">Calcium</keyword>
<dbReference type="STRING" id="34506.A0A090L8J5"/>
<dbReference type="OrthoDB" id="343296at2759"/>
<dbReference type="EMBL" id="LN609529">
    <property type="protein sequence ID" value="CEF66067.1"/>
    <property type="molecule type" value="Genomic_DNA"/>
</dbReference>
<dbReference type="InterPro" id="IPR002048">
    <property type="entry name" value="EF_hand_dom"/>
</dbReference>
<feature type="domain" description="EF-hand" evidence="4">
    <location>
        <begin position="120"/>
        <end position="155"/>
    </location>
</feature>
<keyword evidence="1" id="KW-0479">Metal-binding</keyword>
<feature type="domain" description="EF-hand" evidence="4">
    <location>
        <begin position="48"/>
        <end position="83"/>
    </location>
</feature>
<dbReference type="Proteomes" id="UP000035682">
    <property type="component" value="Unplaced"/>
</dbReference>
<keyword evidence="6" id="KW-1185">Reference proteome</keyword>
<dbReference type="RefSeq" id="XP_024505267.1">
    <property type="nucleotide sequence ID" value="XM_024651606.1"/>
</dbReference>
<keyword evidence="2" id="KW-0677">Repeat</keyword>
<dbReference type="PROSITE" id="PS50222">
    <property type="entry name" value="EF_HAND_2"/>
    <property type="match status" value="3"/>
</dbReference>
<dbReference type="InterPro" id="IPR011992">
    <property type="entry name" value="EF-hand-dom_pair"/>
</dbReference>
<dbReference type="Pfam" id="PF13202">
    <property type="entry name" value="EF-hand_5"/>
    <property type="match status" value="1"/>
</dbReference>
<proteinExistence type="predicted"/>
<dbReference type="Pfam" id="PF13499">
    <property type="entry name" value="EF-hand_7"/>
    <property type="match status" value="1"/>
</dbReference>
<feature type="domain" description="EF-hand" evidence="4">
    <location>
        <begin position="12"/>
        <end position="47"/>
    </location>
</feature>
<dbReference type="WBParaSite" id="SRAE_2000073700.1">
    <property type="protein sequence ID" value="SRAE_2000073700.1"/>
    <property type="gene ID" value="WBGene00260937"/>
</dbReference>
<dbReference type="PANTHER" id="PTHR34524">
    <property type="entry name" value="CALCYPHOSIN"/>
    <property type="match status" value="1"/>
</dbReference>
<dbReference type="AlphaFoldDB" id="A0A090L8J5"/>
<dbReference type="WormBase" id="SRAE_2000073700">
    <property type="protein sequence ID" value="SRP05971"/>
    <property type="gene ID" value="WBGene00260937"/>
</dbReference>
<dbReference type="PROSITE" id="PS00018">
    <property type="entry name" value="EF_HAND_1"/>
    <property type="match status" value="1"/>
</dbReference>
<dbReference type="CTD" id="36378431"/>
<reference evidence="5 6" key="1">
    <citation type="submission" date="2014-09" db="EMBL/GenBank/DDBJ databases">
        <authorList>
            <person name="Martin A.A."/>
        </authorList>
    </citation>
    <scope>NUCLEOTIDE SEQUENCE</scope>
    <source>
        <strain evidence="6">ED321</strain>
        <strain evidence="5">ED321 Heterogonic</strain>
    </source>
</reference>
<evidence type="ECO:0000256" key="2">
    <source>
        <dbReference type="ARBA" id="ARBA00022737"/>
    </source>
</evidence>
<dbReference type="PANTHER" id="PTHR34524:SF6">
    <property type="entry name" value="CALCYPHOSINE LIKE"/>
    <property type="match status" value="1"/>
</dbReference>
<gene>
    <name evidence="5 7 8" type="ORF">SRAE_2000073700</name>
</gene>
<name>A0A090L8J5_STRRB</name>
<dbReference type="GO" id="GO:0005509">
    <property type="term" value="F:calcium ion binding"/>
    <property type="evidence" value="ECO:0007669"/>
    <property type="project" value="InterPro"/>
</dbReference>
<reference evidence="7" key="2">
    <citation type="submission" date="2020-12" db="UniProtKB">
        <authorList>
            <consortium name="WormBaseParasite"/>
        </authorList>
    </citation>
    <scope>IDENTIFICATION</scope>
</reference>
<dbReference type="InterPro" id="IPR018247">
    <property type="entry name" value="EF_Hand_1_Ca_BS"/>
</dbReference>
<dbReference type="GO" id="GO:0043226">
    <property type="term" value="C:organelle"/>
    <property type="evidence" value="ECO:0007669"/>
    <property type="project" value="UniProtKB-ARBA"/>
</dbReference>
<evidence type="ECO:0000313" key="6">
    <source>
        <dbReference type="Proteomes" id="UP000035682"/>
    </source>
</evidence>
<dbReference type="CDD" id="cd00051">
    <property type="entry name" value="EFh"/>
    <property type="match status" value="1"/>
</dbReference>
<dbReference type="GeneID" id="36378431"/>
<evidence type="ECO:0000313" key="8">
    <source>
        <dbReference type="WormBase" id="SRAE_2000073700"/>
    </source>
</evidence>
<evidence type="ECO:0000313" key="7">
    <source>
        <dbReference type="WBParaSite" id="SRAE_2000073700.1"/>
    </source>
</evidence>
<sequence length="180" mass="20947">MSTSLMNNRIVLTDEELVDAFKLLDVDQDGELSRHEMCVLLRTINIEPTKNELDFIFEEIDIEERGKITLDEFVNYMKNPFRALFTKDQIEEIFKDVVESEGGITLDSVKEVVKDYLDDGSMIMLEKLFAKADVHDDGVISVAEFLKLMKKMKRLHIIKIHVDCIKKKRHSNILQCLVKR</sequence>
<dbReference type="InterPro" id="IPR051581">
    <property type="entry name" value="Ca-bind"/>
</dbReference>
<dbReference type="eggNOG" id="KOG0027">
    <property type="taxonomic scope" value="Eukaryota"/>
</dbReference>